<accession>A0A090WUY8</accession>
<sequence>MEDLPIYSIKRITENDKIHILENSIPFVVDYHNDEYPYFHLQSTDWDDFGSKTKFYLTYHSNVNDYYSFGSVKITDGICEMTKLVIKAKFVTLDDSFCSVGQNDGYYTGMQAYFGVNTASILYALKDASYFIEINDKFATTPIFVNSLIRDDEVEQLSRNIRFVLGGRNLENKYNFAYNFTPNYSDTPVEIELNYNNTLEYSDRIFAVIGKNGAGKTQLITNLPIDISNSKSNSFKPQIPIFSKVIAVSYSVFDNFELPNRKVDFNYVFCGLLNKEKNLPSKIEKAQNLLEAYKKIKHHNRVEKWQDILSNFIDGDVLKNVFVKNSIRSYGDDNEFKLNEGIFIGLLDKLSSGQSIMLEIMTKIIANIRYDSLILFDEPETHLHPNAISQLISSIYELVESFDSYCLITTHSPIIIQNIFGKNVYVMEKDNNIPFLRKIGVETFGENLTVLTEDVFSNSEIDKHYKVILDKMIEQHNNYETILEKIENENLPLSLNAKLYLKSKLL</sequence>
<dbReference type="InterPro" id="IPR027417">
    <property type="entry name" value="P-loop_NTPase"/>
</dbReference>
<feature type="domain" description="Endonuclease GajA/Old nuclease/RecF-like AAA" evidence="1">
    <location>
        <begin position="275"/>
        <end position="416"/>
    </location>
</feature>
<dbReference type="Gene3D" id="3.40.50.300">
    <property type="entry name" value="P-loop containing nucleotide triphosphate hydrolases"/>
    <property type="match status" value="1"/>
</dbReference>
<dbReference type="Proteomes" id="UP000029643">
    <property type="component" value="Unassembled WGS sequence"/>
</dbReference>
<organism evidence="2 3">
    <name type="scientific">Algibacter lectus</name>
    <dbReference type="NCBI Taxonomy" id="221126"/>
    <lineage>
        <taxon>Bacteria</taxon>
        <taxon>Pseudomonadati</taxon>
        <taxon>Bacteroidota</taxon>
        <taxon>Flavobacteriia</taxon>
        <taxon>Flavobacteriales</taxon>
        <taxon>Flavobacteriaceae</taxon>
        <taxon>Algibacter</taxon>
    </lineage>
</organism>
<dbReference type="SUPFAM" id="SSF52540">
    <property type="entry name" value="P-loop containing nucleoside triphosphate hydrolases"/>
    <property type="match status" value="1"/>
</dbReference>
<dbReference type="AlphaFoldDB" id="A0A090WUY8"/>
<dbReference type="InterPro" id="IPR051396">
    <property type="entry name" value="Bact_Antivir_Def_Nuclease"/>
</dbReference>
<dbReference type="InterPro" id="IPR041685">
    <property type="entry name" value="AAA_GajA/Old/RecF-like"/>
</dbReference>
<comment type="caution">
    <text evidence="2">The sequence shown here is derived from an EMBL/GenBank/DDBJ whole genome shotgun (WGS) entry which is preliminary data.</text>
</comment>
<name>A0A090WUY8_9FLAO</name>
<dbReference type="CDD" id="cd00267">
    <property type="entry name" value="ABC_ATPase"/>
    <property type="match status" value="1"/>
</dbReference>
<protein>
    <submittedName>
        <fullName evidence="2">EA59 gene protein</fullName>
    </submittedName>
</protein>
<evidence type="ECO:0000259" key="1">
    <source>
        <dbReference type="Pfam" id="PF13175"/>
    </source>
</evidence>
<dbReference type="PANTHER" id="PTHR43581:SF2">
    <property type="entry name" value="EXCINUCLEASE ATPASE SUBUNIT"/>
    <property type="match status" value="1"/>
</dbReference>
<evidence type="ECO:0000313" key="2">
    <source>
        <dbReference type="EMBL" id="GAL80013.1"/>
    </source>
</evidence>
<evidence type="ECO:0000313" key="3">
    <source>
        <dbReference type="Proteomes" id="UP000029643"/>
    </source>
</evidence>
<gene>
    <name evidence="2" type="ORF">JCM19274_2685</name>
</gene>
<dbReference type="PANTHER" id="PTHR43581">
    <property type="entry name" value="ATP/GTP PHOSPHATASE"/>
    <property type="match status" value="1"/>
</dbReference>
<dbReference type="EMBL" id="BBNU01000008">
    <property type="protein sequence ID" value="GAL80013.1"/>
    <property type="molecule type" value="Genomic_DNA"/>
</dbReference>
<proteinExistence type="predicted"/>
<dbReference type="Pfam" id="PF13175">
    <property type="entry name" value="AAA_15"/>
    <property type="match status" value="1"/>
</dbReference>
<reference evidence="2 3" key="1">
    <citation type="journal article" date="2014" name="Genome Announc.">
        <title>Draft Genome Sequences of Marine Flavobacterium Algibacter lectus Strains SS8 and NR4.</title>
        <authorList>
            <person name="Takatani N."/>
            <person name="Nakanishi M."/>
            <person name="Meirelles P."/>
            <person name="Mino S."/>
            <person name="Suda W."/>
            <person name="Oshima K."/>
            <person name="Hattori M."/>
            <person name="Ohkuma M."/>
            <person name="Hosokawa M."/>
            <person name="Miyashita K."/>
            <person name="Thompson F.L."/>
            <person name="Niwa A."/>
            <person name="Sawabe T."/>
            <person name="Sawabe T."/>
        </authorList>
    </citation>
    <scope>NUCLEOTIDE SEQUENCE [LARGE SCALE GENOMIC DNA]</scope>
    <source>
        <strain evidence="3">JCM19274</strain>
    </source>
</reference>